<gene>
    <name evidence="1" type="ORF">Tco_0858521</name>
</gene>
<comment type="caution">
    <text evidence="1">The sequence shown here is derived from an EMBL/GenBank/DDBJ whole genome shotgun (WGS) entry which is preliminary data.</text>
</comment>
<dbReference type="Proteomes" id="UP001151760">
    <property type="component" value="Unassembled WGS sequence"/>
</dbReference>
<reference evidence="1" key="2">
    <citation type="submission" date="2022-01" db="EMBL/GenBank/DDBJ databases">
        <authorList>
            <person name="Yamashiro T."/>
            <person name="Shiraishi A."/>
            <person name="Satake H."/>
            <person name="Nakayama K."/>
        </authorList>
    </citation>
    <scope>NUCLEOTIDE SEQUENCE</scope>
</reference>
<keyword evidence="2" id="KW-1185">Reference proteome</keyword>
<proteinExistence type="predicted"/>
<sequence length="235" mass="27021">MIPIRLEGKINLNALSDTSSDINVMPYRVYMELGREELKKCKQRNYNVEPFKGGAYGASEGCPVPAKTSLDTAESDNDNEEEYAIQRNKFGAPIYGPKPAQYLNCNDPTDRSLALQAVLNPFRKVCVWKNVVSFLRSLPVPLQHVDWKPDYTRCFNKKEEGDGQWHAEIRLIDPYGNIYDQGFVTKKISRRLWECMTMKPDHHDPDAPDNTRRWRHDMLSTYPPPVLSLMGKGRN</sequence>
<dbReference type="EMBL" id="BQNB010013070">
    <property type="protein sequence ID" value="GJT11479.1"/>
    <property type="molecule type" value="Genomic_DNA"/>
</dbReference>
<name>A0ABQ5BB68_9ASTR</name>
<protein>
    <submittedName>
        <fullName evidence="1">Uncharacterized protein</fullName>
    </submittedName>
</protein>
<evidence type="ECO:0000313" key="2">
    <source>
        <dbReference type="Proteomes" id="UP001151760"/>
    </source>
</evidence>
<reference evidence="1" key="1">
    <citation type="journal article" date="2022" name="Int. J. Mol. Sci.">
        <title>Draft Genome of Tanacetum Coccineum: Genomic Comparison of Closely Related Tanacetum-Family Plants.</title>
        <authorList>
            <person name="Yamashiro T."/>
            <person name="Shiraishi A."/>
            <person name="Nakayama K."/>
            <person name="Satake H."/>
        </authorList>
    </citation>
    <scope>NUCLEOTIDE SEQUENCE</scope>
</reference>
<organism evidence="1 2">
    <name type="scientific">Tanacetum coccineum</name>
    <dbReference type="NCBI Taxonomy" id="301880"/>
    <lineage>
        <taxon>Eukaryota</taxon>
        <taxon>Viridiplantae</taxon>
        <taxon>Streptophyta</taxon>
        <taxon>Embryophyta</taxon>
        <taxon>Tracheophyta</taxon>
        <taxon>Spermatophyta</taxon>
        <taxon>Magnoliopsida</taxon>
        <taxon>eudicotyledons</taxon>
        <taxon>Gunneridae</taxon>
        <taxon>Pentapetalae</taxon>
        <taxon>asterids</taxon>
        <taxon>campanulids</taxon>
        <taxon>Asterales</taxon>
        <taxon>Asteraceae</taxon>
        <taxon>Asteroideae</taxon>
        <taxon>Anthemideae</taxon>
        <taxon>Anthemidinae</taxon>
        <taxon>Tanacetum</taxon>
    </lineage>
</organism>
<evidence type="ECO:0000313" key="1">
    <source>
        <dbReference type="EMBL" id="GJT11479.1"/>
    </source>
</evidence>
<accession>A0ABQ5BB68</accession>